<sequence length="187" mass="21640">MYAKLYGKSFRKTVMLLTLLLLLLIAQVKSDTETIYSQIKCNNSAADSNPVERLEVEYSSSFVDHEYIVSFNGYYKPQTRRRYLTAALRDSGVLSWKILPRENPANNYPSDFDVVKLNDGKREGLDALESHPVVKRITPHKKVTRTLKYIPDSESLKFKPCNATSKKKCWAQKFYSRQIRHCQCFTS</sequence>
<keyword evidence="4" id="KW-1185">Reference proteome</keyword>
<evidence type="ECO:0000256" key="1">
    <source>
        <dbReference type="SAM" id="SignalP"/>
    </source>
</evidence>
<name>A0ABQ9ECE4_TEGGR</name>
<evidence type="ECO:0000313" key="3">
    <source>
        <dbReference type="EMBL" id="KAJ8303004.1"/>
    </source>
</evidence>
<keyword evidence="1" id="KW-0732">Signal</keyword>
<accession>A0ABQ9ECE4</accession>
<dbReference type="Proteomes" id="UP001217089">
    <property type="component" value="Unassembled WGS sequence"/>
</dbReference>
<feature type="signal peptide" evidence="1">
    <location>
        <begin position="1"/>
        <end position="30"/>
    </location>
</feature>
<dbReference type="InterPro" id="IPR055143">
    <property type="entry name" value="MBTP1_N"/>
</dbReference>
<feature type="chain" id="PRO_5045593105" description="Membrane-bound transcription factor site-1 protease-like N-terminal domain-containing protein" evidence="1">
    <location>
        <begin position="31"/>
        <end position="187"/>
    </location>
</feature>
<dbReference type="Pfam" id="PF23001">
    <property type="entry name" value="MBTP1_N"/>
    <property type="match status" value="1"/>
</dbReference>
<comment type="caution">
    <text evidence="3">The sequence shown here is derived from an EMBL/GenBank/DDBJ whole genome shotgun (WGS) entry which is preliminary data.</text>
</comment>
<protein>
    <recommendedName>
        <fullName evidence="2">Membrane-bound transcription factor site-1 protease-like N-terminal domain-containing protein</fullName>
    </recommendedName>
</protein>
<dbReference type="EMBL" id="JARBDR010000917">
    <property type="protein sequence ID" value="KAJ8303004.1"/>
    <property type="molecule type" value="Genomic_DNA"/>
</dbReference>
<organism evidence="3 4">
    <name type="scientific">Tegillarca granosa</name>
    <name type="common">Malaysian cockle</name>
    <name type="synonym">Anadara granosa</name>
    <dbReference type="NCBI Taxonomy" id="220873"/>
    <lineage>
        <taxon>Eukaryota</taxon>
        <taxon>Metazoa</taxon>
        <taxon>Spiralia</taxon>
        <taxon>Lophotrochozoa</taxon>
        <taxon>Mollusca</taxon>
        <taxon>Bivalvia</taxon>
        <taxon>Autobranchia</taxon>
        <taxon>Pteriomorphia</taxon>
        <taxon>Arcoida</taxon>
        <taxon>Arcoidea</taxon>
        <taxon>Arcidae</taxon>
        <taxon>Tegillarca</taxon>
    </lineage>
</organism>
<feature type="domain" description="Membrane-bound transcription factor site-1 protease-like N-terminal" evidence="2">
    <location>
        <begin position="63"/>
        <end position="141"/>
    </location>
</feature>
<gene>
    <name evidence="3" type="ORF">KUTeg_019400</name>
</gene>
<proteinExistence type="predicted"/>
<evidence type="ECO:0000259" key="2">
    <source>
        <dbReference type="Pfam" id="PF23001"/>
    </source>
</evidence>
<evidence type="ECO:0000313" key="4">
    <source>
        <dbReference type="Proteomes" id="UP001217089"/>
    </source>
</evidence>
<reference evidence="3 4" key="1">
    <citation type="submission" date="2022-12" db="EMBL/GenBank/DDBJ databases">
        <title>Chromosome-level genome of Tegillarca granosa.</title>
        <authorList>
            <person name="Kim J."/>
        </authorList>
    </citation>
    <scope>NUCLEOTIDE SEQUENCE [LARGE SCALE GENOMIC DNA]</scope>
    <source>
        <strain evidence="3">Teg-2019</strain>
        <tissue evidence="3">Adductor muscle</tissue>
    </source>
</reference>